<dbReference type="Proteomes" id="UP000241587">
    <property type="component" value="Unassembled WGS sequence"/>
</dbReference>
<gene>
    <name evidence="2" type="ORF">FCULG_00009312</name>
</gene>
<evidence type="ECO:0008006" key="4">
    <source>
        <dbReference type="Google" id="ProtNLM"/>
    </source>
</evidence>
<keyword evidence="1" id="KW-0732">Signal</keyword>
<feature type="chain" id="PRO_5015656751" description="DUF218 domain-containing protein" evidence="1">
    <location>
        <begin position="26"/>
        <end position="279"/>
    </location>
</feature>
<evidence type="ECO:0000256" key="1">
    <source>
        <dbReference type="SAM" id="SignalP"/>
    </source>
</evidence>
<accession>A0A2T4GH38</accession>
<dbReference type="PANTHER" id="PTHR28110:SF1">
    <property type="entry name" value="TRANSMEMBRANE PROTEIN"/>
    <property type="match status" value="1"/>
</dbReference>
<feature type="signal peptide" evidence="1">
    <location>
        <begin position="1"/>
        <end position="25"/>
    </location>
</feature>
<proteinExistence type="predicted"/>
<dbReference type="OrthoDB" id="4347at2759"/>
<evidence type="ECO:0000313" key="3">
    <source>
        <dbReference type="Proteomes" id="UP000241587"/>
    </source>
</evidence>
<comment type="caution">
    <text evidence="2">The sequence shown here is derived from an EMBL/GenBank/DDBJ whole genome shotgun (WGS) entry which is preliminary data.</text>
</comment>
<keyword evidence="3" id="KW-1185">Reference proteome</keyword>
<dbReference type="EMBL" id="PVEM01000016">
    <property type="protein sequence ID" value="PTD02898.1"/>
    <property type="molecule type" value="Genomic_DNA"/>
</dbReference>
<reference evidence="2 3" key="1">
    <citation type="submission" date="2018-02" db="EMBL/GenBank/DDBJ databases">
        <title>Fusarium culmorum secondary metabolites in fungal-bacterial-plant interactions.</title>
        <authorList>
            <person name="Schmidt R."/>
        </authorList>
    </citation>
    <scope>NUCLEOTIDE SEQUENCE [LARGE SCALE GENOMIC DNA]</scope>
    <source>
        <strain evidence="2 3">PV</strain>
    </source>
</reference>
<evidence type="ECO:0000313" key="2">
    <source>
        <dbReference type="EMBL" id="PTD02898.1"/>
    </source>
</evidence>
<dbReference type="PANTHER" id="PTHR28110">
    <property type="entry name" value="TRANSMEMBRANE PROTEIN"/>
    <property type="match status" value="1"/>
</dbReference>
<sequence>MTSTGSTHLIIVCCHGVWLGGPTHGHDENEWLIADFQRGETPTFIEHIKAGVAALAEDHGNIATETQLNDDNIRFQRHCQFDTRSTNFSKSWLVFSGAPTRKESQISEAAGYKNIAAANEYWGLLPDEKVRDAVLLEERALDSYHNILFSRSLIYSRFKTWPTHITVVSHGFKKERLIDGHCSAIGLSLERVNFIGIDPPGMVAASKDQDKEDAMKGVGLALGSGRMIRMVREKFLLGRELSEILGEYGRVISLRGLTSEFALETENGSETFGAKARQS</sequence>
<dbReference type="GO" id="GO:0005737">
    <property type="term" value="C:cytoplasm"/>
    <property type="evidence" value="ECO:0007669"/>
    <property type="project" value="TreeGrafter"/>
</dbReference>
<organism evidence="2 3">
    <name type="scientific">Fusarium culmorum</name>
    <dbReference type="NCBI Taxonomy" id="5516"/>
    <lineage>
        <taxon>Eukaryota</taxon>
        <taxon>Fungi</taxon>
        <taxon>Dikarya</taxon>
        <taxon>Ascomycota</taxon>
        <taxon>Pezizomycotina</taxon>
        <taxon>Sordariomycetes</taxon>
        <taxon>Hypocreomycetidae</taxon>
        <taxon>Hypocreales</taxon>
        <taxon>Nectriaceae</taxon>
        <taxon>Fusarium</taxon>
    </lineage>
</organism>
<protein>
    <recommendedName>
        <fullName evidence="4">DUF218 domain-containing protein</fullName>
    </recommendedName>
</protein>
<dbReference type="OMA" id="VCCHAIF"/>
<name>A0A2T4GH38_FUSCU</name>
<dbReference type="AlphaFoldDB" id="A0A2T4GH38"/>
<dbReference type="InterPro" id="IPR055323">
    <property type="entry name" value="C57A10.07/YOR238W"/>
</dbReference>